<proteinExistence type="predicted"/>
<dbReference type="AlphaFoldDB" id="A0A8R7QT22"/>
<protein>
    <submittedName>
        <fullName evidence="1">Uncharacterized protein</fullName>
    </submittedName>
</protein>
<reference evidence="2" key="1">
    <citation type="journal article" date="2013" name="Nature">
        <title>Draft genome of the wheat A-genome progenitor Triticum urartu.</title>
        <authorList>
            <person name="Ling H.Q."/>
            <person name="Zhao S."/>
            <person name="Liu D."/>
            <person name="Wang J."/>
            <person name="Sun H."/>
            <person name="Zhang C."/>
            <person name="Fan H."/>
            <person name="Li D."/>
            <person name="Dong L."/>
            <person name="Tao Y."/>
            <person name="Gao C."/>
            <person name="Wu H."/>
            <person name="Li Y."/>
            <person name="Cui Y."/>
            <person name="Guo X."/>
            <person name="Zheng S."/>
            <person name="Wang B."/>
            <person name="Yu K."/>
            <person name="Liang Q."/>
            <person name="Yang W."/>
            <person name="Lou X."/>
            <person name="Chen J."/>
            <person name="Feng M."/>
            <person name="Jian J."/>
            <person name="Zhang X."/>
            <person name="Luo G."/>
            <person name="Jiang Y."/>
            <person name="Liu J."/>
            <person name="Wang Z."/>
            <person name="Sha Y."/>
            <person name="Zhang B."/>
            <person name="Wu H."/>
            <person name="Tang D."/>
            <person name="Shen Q."/>
            <person name="Xue P."/>
            <person name="Zou S."/>
            <person name="Wang X."/>
            <person name="Liu X."/>
            <person name="Wang F."/>
            <person name="Yang Y."/>
            <person name="An X."/>
            <person name="Dong Z."/>
            <person name="Zhang K."/>
            <person name="Zhang X."/>
            <person name="Luo M.C."/>
            <person name="Dvorak J."/>
            <person name="Tong Y."/>
            <person name="Wang J."/>
            <person name="Yang H."/>
            <person name="Li Z."/>
            <person name="Wang D."/>
            <person name="Zhang A."/>
            <person name="Wang J."/>
        </authorList>
    </citation>
    <scope>NUCLEOTIDE SEQUENCE</scope>
    <source>
        <strain evidence="2">cv. G1812</strain>
    </source>
</reference>
<organism evidence="1 2">
    <name type="scientific">Triticum urartu</name>
    <name type="common">Red wild einkorn</name>
    <name type="synonym">Crithodium urartu</name>
    <dbReference type="NCBI Taxonomy" id="4572"/>
    <lineage>
        <taxon>Eukaryota</taxon>
        <taxon>Viridiplantae</taxon>
        <taxon>Streptophyta</taxon>
        <taxon>Embryophyta</taxon>
        <taxon>Tracheophyta</taxon>
        <taxon>Spermatophyta</taxon>
        <taxon>Magnoliopsida</taxon>
        <taxon>Liliopsida</taxon>
        <taxon>Poales</taxon>
        <taxon>Poaceae</taxon>
        <taxon>BOP clade</taxon>
        <taxon>Pooideae</taxon>
        <taxon>Triticodae</taxon>
        <taxon>Triticeae</taxon>
        <taxon>Triticinae</taxon>
        <taxon>Triticum</taxon>
    </lineage>
</organism>
<name>A0A8R7QT22_TRIUA</name>
<evidence type="ECO:0000313" key="2">
    <source>
        <dbReference type="Proteomes" id="UP000015106"/>
    </source>
</evidence>
<dbReference type="EnsemblPlants" id="TuG1812G0600002743.01.T01">
    <property type="protein sequence ID" value="TuG1812G0600002743.01.T01.cds462228"/>
    <property type="gene ID" value="TuG1812G0600002743.01"/>
</dbReference>
<reference evidence="1" key="3">
    <citation type="submission" date="2022-06" db="UniProtKB">
        <authorList>
            <consortium name="EnsemblPlants"/>
        </authorList>
    </citation>
    <scope>IDENTIFICATION</scope>
</reference>
<sequence length="129" mass="14505">MDCKHAITRFVFVRLPPEKFRYLNSVLQGPLSTTIIFKNPNTEFGILIIIYQPSMQAALRMPNRNNLTVLLHAILNFPPSLPLRVDTDYCTTMGSQMHCAIQVGTSRTTKKNGFVRPLALHGSPPPSLR</sequence>
<reference evidence="1" key="2">
    <citation type="submission" date="2018-03" db="EMBL/GenBank/DDBJ databases">
        <title>The Triticum urartu genome reveals the dynamic nature of wheat genome evolution.</title>
        <authorList>
            <person name="Ling H."/>
            <person name="Ma B."/>
            <person name="Shi X."/>
            <person name="Liu H."/>
            <person name="Dong L."/>
            <person name="Sun H."/>
            <person name="Cao Y."/>
            <person name="Gao Q."/>
            <person name="Zheng S."/>
            <person name="Li Y."/>
            <person name="Yu Y."/>
            <person name="Du H."/>
            <person name="Qi M."/>
            <person name="Li Y."/>
            <person name="Yu H."/>
            <person name="Cui Y."/>
            <person name="Wang N."/>
            <person name="Chen C."/>
            <person name="Wu H."/>
            <person name="Zhao Y."/>
            <person name="Zhang J."/>
            <person name="Li Y."/>
            <person name="Zhou W."/>
            <person name="Zhang B."/>
            <person name="Hu W."/>
            <person name="Eijk M."/>
            <person name="Tang J."/>
            <person name="Witsenboer H."/>
            <person name="Zhao S."/>
            <person name="Li Z."/>
            <person name="Zhang A."/>
            <person name="Wang D."/>
            <person name="Liang C."/>
        </authorList>
    </citation>
    <scope>NUCLEOTIDE SEQUENCE [LARGE SCALE GENOMIC DNA]</scope>
    <source>
        <strain evidence="1">cv. G1812</strain>
    </source>
</reference>
<dbReference type="Proteomes" id="UP000015106">
    <property type="component" value="Chromosome 6"/>
</dbReference>
<keyword evidence="2" id="KW-1185">Reference proteome</keyword>
<accession>A0A8R7QT22</accession>
<dbReference type="Gramene" id="TuG1812G0600002743.01.T01">
    <property type="protein sequence ID" value="TuG1812G0600002743.01.T01.cds462228"/>
    <property type="gene ID" value="TuG1812G0600002743.01"/>
</dbReference>
<evidence type="ECO:0000313" key="1">
    <source>
        <dbReference type="EnsemblPlants" id="TuG1812G0600002743.01.T01.cds462228"/>
    </source>
</evidence>